<accession>A0A8I1B1G5</accession>
<evidence type="ECO:0000256" key="3">
    <source>
        <dbReference type="ARBA" id="ARBA00022650"/>
    </source>
</evidence>
<dbReference type="CDD" id="cd07079">
    <property type="entry name" value="ALDH_F18-19_ProA-GPR"/>
    <property type="match status" value="1"/>
</dbReference>
<comment type="caution">
    <text evidence="9">The sequence shown here is derived from an EMBL/GenBank/DDBJ whole genome shotgun (WGS) entry which is preliminary data.</text>
</comment>
<dbReference type="EMBL" id="JAEDXG010000025">
    <property type="protein sequence ID" value="MBH9699569.1"/>
    <property type="molecule type" value="Genomic_DNA"/>
</dbReference>
<comment type="similarity">
    <text evidence="7">Belongs to the gamma-glutamyl phosphate reductase family.</text>
</comment>
<dbReference type="InterPro" id="IPR016163">
    <property type="entry name" value="Ald_DH_C"/>
</dbReference>
<evidence type="ECO:0000256" key="1">
    <source>
        <dbReference type="ARBA" id="ARBA00004985"/>
    </source>
</evidence>
<dbReference type="HAMAP" id="MF_00412">
    <property type="entry name" value="ProA"/>
    <property type="match status" value="1"/>
</dbReference>
<dbReference type="Proteomes" id="UP000645612">
    <property type="component" value="Unassembled WGS sequence"/>
</dbReference>
<comment type="catalytic activity">
    <reaction evidence="6 7">
        <text>L-glutamate 5-semialdehyde + phosphate + NADP(+) = L-glutamyl 5-phosphate + NADPH + H(+)</text>
        <dbReference type="Rhea" id="RHEA:19541"/>
        <dbReference type="ChEBI" id="CHEBI:15378"/>
        <dbReference type="ChEBI" id="CHEBI:43474"/>
        <dbReference type="ChEBI" id="CHEBI:57783"/>
        <dbReference type="ChEBI" id="CHEBI:58066"/>
        <dbReference type="ChEBI" id="CHEBI:58274"/>
        <dbReference type="ChEBI" id="CHEBI:58349"/>
        <dbReference type="EC" id="1.2.1.41"/>
    </reaction>
</comment>
<name>A0A8I1B1G5_BURCE</name>
<dbReference type="UniPathway" id="UPA00098">
    <property type="reaction ID" value="UER00360"/>
</dbReference>
<dbReference type="NCBIfam" id="TIGR00407">
    <property type="entry name" value="proA"/>
    <property type="match status" value="1"/>
</dbReference>
<comment type="pathway">
    <text evidence="1 7">Amino-acid biosynthesis; L-proline biosynthesis; L-glutamate 5-semialdehyde from L-glutamate: step 2/2.</text>
</comment>
<comment type="subcellular location">
    <subcellularLocation>
        <location evidence="7">Cytoplasm</location>
    </subcellularLocation>
</comment>
<sequence length="423" mass="45146">MDIDQYMTDLGRRARHASRAMARASTAAKNAALDAVARAIERDAQALKDANARDVARAREKGLDAAFVDRLTLSDKALKTMVEGLRQVASLADPIGEIGNLKYRPSGIQVGQMRVPLGVIGIIYESRPNVTIDAAALCLKSGNVTILRGGSEALESNAALAKLIGEGLEAAGLPQDAVQVVATADRAAVGKLITMTEYVDVIVPRGGKSLIERLINEARVPMIKHLDGICHVYVDDRADLGKALTVCDNAKTHRYGTCNTMETLLVASGVAATLLPPLGKLYRDKQVELRVDAAARAVLADAGVGPLVDATEEDWHTEYLAPVLAIKVVDGLDAAIEHINHYGSHHTDAIVTEDHDRAMRFLREVDSASVMVNASTRFADGFEFGLGAEIGISNDKLHARGPVGLEGLTSLKYVVLGHGEGRQ</sequence>
<dbReference type="InterPro" id="IPR000965">
    <property type="entry name" value="GPR_dom"/>
</dbReference>
<feature type="domain" description="Aldehyde dehydrogenase" evidence="8">
    <location>
        <begin position="12"/>
        <end position="319"/>
    </location>
</feature>
<dbReference type="GO" id="GO:0005737">
    <property type="term" value="C:cytoplasm"/>
    <property type="evidence" value="ECO:0007669"/>
    <property type="project" value="UniProtKB-SubCell"/>
</dbReference>
<dbReference type="FunFam" id="3.40.309.10:FF:000006">
    <property type="entry name" value="Gamma-glutamyl phosphate reductase"/>
    <property type="match status" value="1"/>
</dbReference>
<evidence type="ECO:0000256" key="5">
    <source>
        <dbReference type="ARBA" id="ARBA00023002"/>
    </source>
</evidence>
<evidence type="ECO:0000256" key="2">
    <source>
        <dbReference type="ARBA" id="ARBA00022605"/>
    </source>
</evidence>
<dbReference type="AlphaFoldDB" id="A0A8I1B1G5"/>
<dbReference type="Gene3D" id="3.40.309.10">
    <property type="entry name" value="Aldehyde Dehydrogenase, Chain A, domain 2"/>
    <property type="match status" value="1"/>
</dbReference>
<dbReference type="PROSITE" id="PS01223">
    <property type="entry name" value="PROA"/>
    <property type="match status" value="1"/>
</dbReference>
<evidence type="ECO:0000259" key="8">
    <source>
        <dbReference type="Pfam" id="PF00171"/>
    </source>
</evidence>
<reference evidence="9" key="1">
    <citation type="submission" date="2020-12" db="EMBL/GenBank/DDBJ databases">
        <title>Burkholderia cepacia complex in Mexico.</title>
        <authorList>
            <person name="Estrada P."/>
        </authorList>
    </citation>
    <scope>NUCLEOTIDE SEQUENCE</scope>
    <source>
        <strain evidence="9">871</strain>
    </source>
</reference>
<dbReference type="SUPFAM" id="SSF53720">
    <property type="entry name" value="ALDH-like"/>
    <property type="match status" value="1"/>
</dbReference>
<dbReference type="Gene3D" id="3.40.605.10">
    <property type="entry name" value="Aldehyde Dehydrogenase, Chain A, domain 1"/>
    <property type="match status" value="1"/>
</dbReference>
<dbReference type="GO" id="GO:0004350">
    <property type="term" value="F:glutamate-5-semialdehyde dehydrogenase activity"/>
    <property type="evidence" value="ECO:0007669"/>
    <property type="project" value="UniProtKB-UniRule"/>
</dbReference>
<dbReference type="InterPro" id="IPR016161">
    <property type="entry name" value="Ald_DH/histidinol_DH"/>
</dbReference>
<keyword evidence="7" id="KW-0963">Cytoplasm</keyword>
<dbReference type="InterPro" id="IPR020593">
    <property type="entry name" value="G-glutamylP_reductase_CS"/>
</dbReference>
<dbReference type="InterPro" id="IPR012134">
    <property type="entry name" value="Glu-5-SA_DH"/>
</dbReference>
<dbReference type="EC" id="1.2.1.41" evidence="7"/>
<dbReference type="GO" id="GO:0050661">
    <property type="term" value="F:NADP binding"/>
    <property type="evidence" value="ECO:0007669"/>
    <property type="project" value="InterPro"/>
</dbReference>
<gene>
    <name evidence="7" type="primary">proA</name>
    <name evidence="9" type="ORF">JAO13_24295</name>
</gene>
<comment type="function">
    <text evidence="7">Catalyzes the NADPH-dependent reduction of L-glutamate 5-phosphate into L-glutamate 5-semialdehyde and phosphate. The product spontaneously undergoes cyclization to form 1-pyrroline-5-carboxylate.</text>
</comment>
<dbReference type="PANTHER" id="PTHR11063">
    <property type="entry name" value="GLUTAMATE SEMIALDEHYDE DEHYDROGENASE"/>
    <property type="match status" value="1"/>
</dbReference>
<keyword evidence="3 7" id="KW-0641">Proline biosynthesis</keyword>
<dbReference type="Pfam" id="PF00171">
    <property type="entry name" value="Aldedh"/>
    <property type="match status" value="1"/>
</dbReference>
<dbReference type="InterPro" id="IPR016162">
    <property type="entry name" value="Ald_DH_N"/>
</dbReference>
<evidence type="ECO:0000256" key="7">
    <source>
        <dbReference type="HAMAP-Rule" id="MF_00412"/>
    </source>
</evidence>
<dbReference type="RefSeq" id="WP_176131328.1">
    <property type="nucleotide sequence ID" value="NZ_CADDZZ010000020.1"/>
</dbReference>
<evidence type="ECO:0000256" key="6">
    <source>
        <dbReference type="ARBA" id="ARBA00049024"/>
    </source>
</evidence>
<keyword evidence="4 7" id="KW-0521">NADP</keyword>
<organism evidence="9 10">
    <name type="scientific">Burkholderia cepacia</name>
    <name type="common">Pseudomonas cepacia</name>
    <dbReference type="NCBI Taxonomy" id="292"/>
    <lineage>
        <taxon>Bacteria</taxon>
        <taxon>Pseudomonadati</taxon>
        <taxon>Pseudomonadota</taxon>
        <taxon>Betaproteobacteria</taxon>
        <taxon>Burkholderiales</taxon>
        <taxon>Burkholderiaceae</taxon>
        <taxon>Burkholderia</taxon>
        <taxon>Burkholderia cepacia complex</taxon>
    </lineage>
</organism>
<keyword evidence="2 7" id="KW-0028">Amino-acid biosynthesis</keyword>
<dbReference type="PANTHER" id="PTHR11063:SF8">
    <property type="entry name" value="DELTA-1-PYRROLINE-5-CARBOXYLATE SYNTHASE"/>
    <property type="match status" value="1"/>
</dbReference>
<dbReference type="NCBIfam" id="NF001221">
    <property type="entry name" value="PRK00197.1"/>
    <property type="match status" value="1"/>
</dbReference>
<keyword evidence="5 7" id="KW-0560">Oxidoreductase</keyword>
<evidence type="ECO:0000313" key="9">
    <source>
        <dbReference type="EMBL" id="MBH9699569.1"/>
    </source>
</evidence>
<proteinExistence type="inferred from homology"/>
<evidence type="ECO:0000256" key="4">
    <source>
        <dbReference type="ARBA" id="ARBA00022857"/>
    </source>
</evidence>
<dbReference type="GO" id="GO:0055129">
    <property type="term" value="P:L-proline biosynthetic process"/>
    <property type="evidence" value="ECO:0007669"/>
    <property type="project" value="UniProtKB-UniRule"/>
</dbReference>
<dbReference type="InterPro" id="IPR015590">
    <property type="entry name" value="Aldehyde_DH_dom"/>
</dbReference>
<dbReference type="PIRSF" id="PIRSF000151">
    <property type="entry name" value="GPR"/>
    <property type="match status" value="1"/>
</dbReference>
<evidence type="ECO:0000313" key="10">
    <source>
        <dbReference type="Proteomes" id="UP000645612"/>
    </source>
</evidence>
<protein>
    <recommendedName>
        <fullName evidence="7">Gamma-glutamyl phosphate reductase</fullName>
        <shortName evidence="7">GPR</shortName>
        <ecNumber evidence="7">1.2.1.41</ecNumber>
    </recommendedName>
    <alternativeName>
        <fullName evidence="7">Glutamate-5-semialdehyde dehydrogenase</fullName>
    </alternativeName>
    <alternativeName>
        <fullName evidence="7">Glutamyl-gamma-semialdehyde dehydrogenase</fullName>
        <shortName evidence="7">GSA dehydrogenase</shortName>
    </alternativeName>
</protein>